<reference evidence="2 4" key="2">
    <citation type="submission" date="2019-03" db="EMBL/GenBank/DDBJ databases">
        <title>Genomic Encyclopedia of Type Strains, Phase IV (KMG-IV): sequencing the most valuable type-strain genomes for metagenomic binning, comparative biology and taxonomic classification.</title>
        <authorList>
            <person name="Goeker M."/>
        </authorList>
    </citation>
    <scope>NUCLEOTIDE SEQUENCE [LARGE SCALE GENOMIC DNA]</scope>
    <source>
        <strain evidence="2 4">DSM 101483</strain>
    </source>
</reference>
<evidence type="ECO:0000313" key="4">
    <source>
        <dbReference type="Proteomes" id="UP000295506"/>
    </source>
</evidence>
<name>A0A126QQI7_9BACT</name>
<dbReference type="KEGG" id="dej:AWY79_14525"/>
<dbReference type="OrthoDB" id="598068at2"/>
<evidence type="ECO:0000313" key="3">
    <source>
        <dbReference type="Proteomes" id="UP000055611"/>
    </source>
</evidence>
<sequence>MVIHEYAGVVTELPDKDCPHCGKTLDAWLAPPETGWGVILICNNNNCPHYLGSEGDIMHKRDDSHLGCRYAEDPANGFKPVNVLAVCPH</sequence>
<dbReference type="EMBL" id="CP014206">
    <property type="protein sequence ID" value="AMK12241.1"/>
    <property type="molecule type" value="Genomic_DNA"/>
</dbReference>
<dbReference type="Proteomes" id="UP000055611">
    <property type="component" value="Chromosome"/>
</dbReference>
<evidence type="ECO:0000313" key="2">
    <source>
        <dbReference type="EMBL" id="TDT86557.1"/>
    </source>
</evidence>
<keyword evidence="3" id="KW-1185">Reference proteome</keyword>
<proteinExistence type="predicted"/>
<dbReference type="AlphaFoldDB" id="A0A126QQI7"/>
<organism evidence="2 4">
    <name type="scientific">Pseudodesulfovibrio indicus</name>
    <dbReference type="NCBI Taxonomy" id="1716143"/>
    <lineage>
        <taxon>Bacteria</taxon>
        <taxon>Pseudomonadati</taxon>
        <taxon>Thermodesulfobacteriota</taxon>
        <taxon>Desulfovibrionia</taxon>
        <taxon>Desulfovibrionales</taxon>
        <taxon>Desulfovibrionaceae</taxon>
    </lineage>
</organism>
<gene>
    <name evidence="1" type="ORF">AWY79_14525</name>
    <name evidence="2" type="ORF">EDC59_11266</name>
</gene>
<evidence type="ECO:0008006" key="5">
    <source>
        <dbReference type="Google" id="ProtNLM"/>
    </source>
</evidence>
<accession>A0A126QQI7</accession>
<dbReference type="Proteomes" id="UP000295506">
    <property type="component" value="Unassembled WGS sequence"/>
</dbReference>
<protein>
    <recommendedName>
        <fullName evidence="5">C2H2-type domain-containing protein</fullName>
    </recommendedName>
</protein>
<reference evidence="1 3" key="1">
    <citation type="journal article" date="2016" name="Front. Microbiol.">
        <title>Genome Sequence of the Piezophilic, Mesophilic Sulfate-Reducing Bacterium Desulfovibrio indicus J2T.</title>
        <authorList>
            <person name="Cao J."/>
            <person name="Maignien L."/>
            <person name="Shao Z."/>
            <person name="Alain K."/>
            <person name="Jebbar M."/>
        </authorList>
    </citation>
    <scope>NUCLEOTIDE SEQUENCE [LARGE SCALE GENOMIC DNA]</scope>
    <source>
        <strain evidence="1 3">J2</strain>
    </source>
</reference>
<evidence type="ECO:0000313" key="1">
    <source>
        <dbReference type="EMBL" id="AMK12241.1"/>
    </source>
</evidence>
<dbReference type="RefSeq" id="WP_066805490.1">
    <property type="nucleotide sequence ID" value="NZ_CP014206.1"/>
</dbReference>
<dbReference type="EMBL" id="SOBK01000012">
    <property type="protein sequence ID" value="TDT86557.1"/>
    <property type="molecule type" value="Genomic_DNA"/>
</dbReference>